<keyword evidence="2" id="KW-0496">Mitochondrion</keyword>
<evidence type="ECO:0000256" key="1">
    <source>
        <dbReference type="SAM" id="MobiDB-lite"/>
    </source>
</evidence>
<dbReference type="EMBL" id="LKAM01000006">
    <property type="protein sequence ID" value="KUM48278.1"/>
    <property type="molecule type" value="Genomic_DNA"/>
</dbReference>
<reference evidence="2" key="1">
    <citation type="journal article" date="2015" name="Genome Biol. Evol.">
        <title>Organellar Genomes of White Spruce (Picea glauca): Assembly and Annotation.</title>
        <authorList>
            <person name="Jackman S.D."/>
            <person name="Warren R.L."/>
            <person name="Gibb E.A."/>
            <person name="Vandervalk B.P."/>
            <person name="Mohamadi H."/>
            <person name="Chu J."/>
            <person name="Raymond A."/>
            <person name="Pleasance S."/>
            <person name="Coope R."/>
            <person name="Wildung M.R."/>
            <person name="Ritland C.E."/>
            <person name="Bousquet J."/>
            <person name="Jones S.J."/>
            <person name="Bohlmann J."/>
            <person name="Birol I."/>
        </authorList>
    </citation>
    <scope>NUCLEOTIDE SEQUENCE [LARGE SCALE GENOMIC DNA]</scope>
    <source>
        <tissue evidence="2">Flushing bud</tissue>
    </source>
</reference>
<geneLocation type="mitochondrion" evidence="2"/>
<accession>A0A117NHF3</accession>
<evidence type="ECO:0000313" key="2">
    <source>
        <dbReference type="EMBL" id="KUM48278.1"/>
    </source>
</evidence>
<comment type="caution">
    <text evidence="2">The sequence shown here is derived from an EMBL/GenBank/DDBJ whole genome shotgun (WGS) entry which is preliminary data.</text>
</comment>
<proteinExistence type="predicted"/>
<name>A0A117NHF3_PICGL</name>
<dbReference type="AlphaFoldDB" id="A0A117NHF3"/>
<protein>
    <submittedName>
        <fullName evidence="2">Uncharacterized protein</fullName>
    </submittedName>
</protein>
<sequence>MGQQGKLNFRDKHLHHSEPIGIGTHRSEPFKKALTLALKLMVKLGQMPSLAIELVRLALKLEWVLLTLKLKSMQALNMDLQLQDFL</sequence>
<organism evidence="2">
    <name type="scientific">Picea glauca</name>
    <name type="common">White spruce</name>
    <name type="synonym">Pinus glauca</name>
    <dbReference type="NCBI Taxonomy" id="3330"/>
    <lineage>
        <taxon>Eukaryota</taxon>
        <taxon>Viridiplantae</taxon>
        <taxon>Streptophyta</taxon>
        <taxon>Embryophyta</taxon>
        <taxon>Tracheophyta</taxon>
        <taxon>Spermatophyta</taxon>
        <taxon>Pinopsida</taxon>
        <taxon>Pinidae</taxon>
        <taxon>Conifers I</taxon>
        <taxon>Pinales</taxon>
        <taxon>Pinaceae</taxon>
        <taxon>Picea</taxon>
    </lineage>
</organism>
<gene>
    <name evidence="2" type="ORF">ABT39_MTgene5278</name>
</gene>
<feature type="region of interest" description="Disordered" evidence="1">
    <location>
        <begin position="1"/>
        <end position="23"/>
    </location>
</feature>